<feature type="region of interest" description="Disordered" evidence="8">
    <location>
        <begin position="636"/>
        <end position="656"/>
    </location>
</feature>
<feature type="compositionally biased region" description="Basic and acidic residues" evidence="8">
    <location>
        <begin position="1157"/>
        <end position="1166"/>
    </location>
</feature>
<evidence type="ECO:0000256" key="3">
    <source>
        <dbReference type="ARBA" id="ARBA00022490"/>
    </source>
</evidence>
<comment type="subcellular location">
    <subcellularLocation>
        <location evidence="2">Cytoplasm</location>
        <location evidence="2">Cytosol</location>
    </subcellularLocation>
    <subcellularLocation>
        <location evidence="1">Nucleus</location>
    </subcellularLocation>
</comment>
<comment type="caution">
    <text evidence="10">The sequence shown here is derived from an EMBL/GenBank/DDBJ whole genome shotgun (WGS) entry which is preliminary data.</text>
</comment>
<dbReference type="Pfam" id="PF13424">
    <property type="entry name" value="TPR_12"/>
    <property type="match status" value="2"/>
</dbReference>
<dbReference type="GO" id="GO:0019750">
    <property type="term" value="P:chloroplast localization"/>
    <property type="evidence" value="ECO:0007669"/>
    <property type="project" value="UniProtKB-ARBA"/>
</dbReference>
<evidence type="ECO:0000256" key="4">
    <source>
        <dbReference type="ARBA" id="ARBA00022737"/>
    </source>
</evidence>
<evidence type="ECO:0000256" key="7">
    <source>
        <dbReference type="PROSITE-ProRule" id="PRU00339"/>
    </source>
</evidence>
<feature type="region of interest" description="Disordered" evidence="8">
    <location>
        <begin position="1"/>
        <end position="25"/>
    </location>
</feature>
<keyword evidence="6" id="KW-0539">Nucleus</keyword>
<evidence type="ECO:0000256" key="5">
    <source>
        <dbReference type="ARBA" id="ARBA00022803"/>
    </source>
</evidence>
<feature type="compositionally biased region" description="Low complexity" evidence="8">
    <location>
        <begin position="1447"/>
        <end position="1456"/>
    </location>
</feature>
<feature type="compositionally biased region" description="Basic and acidic residues" evidence="8">
    <location>
        <begin position="1573"/>
        <end position="1587"/>
    </location>
</feature>
<feature type="region of interest" description="Disordered" evidence="8">
    <location>
        <begin position="1157"/>
        <end position="1201"/>
    </location>
</feature>
<feature type="compositionally biased region" description="Basic and acidic residues" evidence="8">
    <location>
        <begin position="16"/>
        <end position="25"/>
    </location>
</feature>
<name>A0A3L6QAT0_PANMI</name>
<evidence type="ECO:0000259" key="9">
    <source>
        <dbReference type="PROSITE" id="PS51823"/>
    </source>
</evidence>
<dbReference type="GO" id="GO:0005829">
    <property type="term" value="C:cytosol"/>
    <property type="evidence" value="ECO:0007669"/>
    <property type="project" value="UniProtKB-SubCell"/>
</dbReference>
<keyword evidence="3" id="KW-0963">Cytoplasm</keyword>
<dbReference type="GO" id="GO:0003729">
    <property type="term" value="F:mRNA binding"/>
    <property type="evidence" value="ECO:0007669"/>
    <property type="project" value="UniProtKB-ARBA"/>
</dbReference>
<reference evidence="11" key="1">
    <citation type="journal article" date="2019" name="Nat. Commun.">
        <title>The genome of broomcorn millet.</title>
        <authorList>
            <person name="Zou C."/>
            <person name="Miki D."/>
            <person name="Li D."/>
            <person name="Tang Q."/>
            <person name="Xiao L."/>
            <person name="Rajput S."/>
            <person name="Deng P."/>
            <person name="Jia W."/>
            <person name="Huang R."/>
            <person name="Zhang M."/>
            <person name="Sun Y."/>
            <person name="Hu J."/>
            <person name="Fu X."/>
            <person name="Schnable P.S."/>
            <person name="Li F."/>
            <person name="Zhang H."/>
            <person name="Feng B."/>
            <person name="Zhu X."/>
            <person name="Liu R."/>
            <person name="Schnable J.C."/>
            <person name="Zhu J.-K."/>
            <person name="Zhang H."/>
        </authorList>
    </citation>
    <scope>NUCLEOTIDE SEQUENCE [LARGE SCALE GENOMIC DNA]</scope>
</reference>
<dbReference type="GO" id="GO:0005634">
    <property type="term" value="C:nucleus"/>
    <property type="evidence" value="ECO:0007669"/>
    <property type="project" value="UniProtKB-SubCell"/>
</dbReference>
<feature type="repeat" description="TPR" evidence="7">
    <location>
        <begin position="939"/>
        <end position="972"/>
    </location>
</feature>
<dbReference type="Proteomes" id="UP000275267">
    <property type="component" value="Unassembled WGS sequence"/>
</dbReference>
<dbReference type="FunFam" id="1.25.40.10:FF:000024">
    <property type="entry name" value="Tetratricopeptide repeat (TPR)-like superfamily protein"/>
    <property type="match status" value="1"/>
</dbReference>
<evidence type="ECO:0000256" key="1">
    <source>
        <dbReference type="ARBA" id="ARBA00004123"/>
    </source>
</evidence>
<feature type="compositionally biased region" description="Polar residues" evidence="8">
    <location>
        <begin position="1344"/>
        <end position="1353"/>
    </location>
</feature>
<dbReference type="SUPFAM" id="SSF48452">
    <property type="entry name" value="TPR-like"/>
    <property type="match status" value="2"/>
</dbReference>
<dbReference type="PANTHER" id="PTHR12601">
    <property type="entry name" value="EUKARYOTIC TRANSLATION INITIATION FACTOR 3 SUBUNIT EIF-3"/>
    <property type="match status" value="1"/>
</dbReference>
<protein>
    <submittedName>
        <fullName evidence="10">Protein TSS</fullName>
    </submittedName>
</protein>
<feature type="compositionally biased region" description="Polar residues" evidence="8">
    <location>
        <begin position="1655"/>
        <end position="1672"/>
    </location>
</feature>
<accession>A0A3L6QAT0</accession>
<dbReference type="SMART" id="SM00028">
    <property type="entry name" value="TPR"/>
    <property type="match status" value="3"/>
</dbReference>
<evidence type="ECO:0000256" key="6">
    <source>
        <dbReference type="ARBA" id="ARBA00023242"/>
    </source>
</evidence>
<dbReference type="Gene3D" id="1.25.40.10">
    <property type="entry name" value="Tetratricopeptide repeat domain"/>
    <property type="match status" value="1"/>
</dbReference>
<dbReference type="InterPro" id="IPR023231">
    <property type="entry name" value="GSKIP_dom_sf"/>
</dbReference>
<feature type="region of interest" description="Disordered" evidence="8">
    <location>
        <begin position="1280"/>
        <end position="1302"/>
    </location>
</feature>
<gene>
    <name evidence="10" type="ORF">C2845_PM15G23290</name>
</gene>
<feature type="domain" description="Clu" evidence="9">
    <location>
        <begin position="314"/>
        <end position="603"/>
    </location>
</feature>
<feature type="compositionally biased region" description="Basic and acidic residues" evidence="8">
    <location>
        <begin position="636"/>
        <end position="646"/>
    </location>
</feature>
<evidence type="ECO:0000313" key="10">
    <source>
        <dbReference type="EMBL" id="RLM74307.1"/>
    </source>
</evidence>
<dbReference type="EMBL" id="PQIB02000013">
    <property type="protein sequence ID" value="RLM74307.1"/>
    <property type="molecule type" value="Genomic_DNA"/>
</dbReference>
<feature type="region of interest" description="Disordered" evidence="8">
    <location>
        <begin position="1553"/>
        <end position="1613"/>
    </location>
</feature>
<dbReference type="SUPFAM" id="SSF103107">
    <property type="entry name" value="Hypothetical protein c14orf129, hspc210"/>
    <property type="match status" value="1"/>
</dbReference>
<dbReference type="OrthoDB" id="1414216at2759"/>
<dbReference type="InterPro" id="IPR033646">
    <property type="entry name" value="CLU-central"/>
</dbReference>
<feature type="region of interest" description="Disordered" evidence="8">
    <location>
        <begin position="1320"/>
        <end position="1456"/>
    </location>
</feature>
<feature type="compositionally biased region" description="Basic and acidic residues" evidence="8">
    <location>
        <begin position="1178"/>
        <end position="1201"/>
    </location>
</feature>
<dbReference type="STRING" id="4540.A0A3L6QAT0"/>
<feature type="compositionally biased region" description="Basic and acidic residues" evidence="8">
    <location>
        <begin position="1398"/>
        <end position="1416"/>
    </location>
</feature>
<organism evidence="10 11">
    <name type="scientific">Panicum miliaceum</name>
    <name type="common">Proso millet</name>
    <name type="synonym">Broomcorn millet</name>
    <dbReference type="NCBI Taxonomy" id="4540"/>
    <lineage>
        <taxon>Eukaryota</taxon>
        <taxon>Viridiplantae</taxon>
        <taxon>Streptophyta</taxon>
        <taxon>Embryophyta</taxon>
        <taxon>Tracheophyta</taxon>
        <taxon>Spermatophyta</taxon>
        <taxon>Magnoliopsida</taxon>
        <taxon>Liliopsida</taxon>
        <taxon>Poales</taxon>
        <taxon>Poaceae</taxon>
        <taxon>PACMAD clade</taxon>
        <taxon>Panicoideae</taxon>
        <taxon>Panicodae</taxon>
        <taxon>Paniceae</taxon>
        <taxon>Panicinae</taxon>
        <taxon>Panicum</taxon>
        <taxon>Panicum sect. Panicum</taxon>
    </lineage>
</organism>
<evidence type="ECO:0000313" key="11">
    <source>
        <dbReference type="Proteomes" id="UP000275267"/>
    </source>
</evidence>
<dbReference type="PROSITE" id="PS51823">
    <property type="entry name" value="CLU"/>
    <property type="match status" value="1"/>
</dbReference>
<dbReference type="InterPro" id="IPR011990">
    <property type="entry name" value="TPR-like_helical_dom_sf"/>
</dbReference>
<feature type="region of interest" description="Disordered" evidence="8">
    <location>
        <begin position="132"/>
        <end position="172"/>
    </location>
</feature>
<dbReference type="CDD" id="cd15466">
    <property type="entry name" value="CLU-central"/>
    <property type="match status" value="1"/>
</dbReference>
<feature type="region of interest" description="Disordered" evidence="8">
    <location>
        <begin position="1643"/>
        <end position="1713"/>
    </location>
</feature>
<proteinExistence type="predicted"/>
<dbReference type="InterPro" id="IPR028275">
    <property type="entry name" value="CLU_N"/>
</dbReference>
<dbReference type="Pfam" id="PF15044">
    <property type="entry name" value="CLU_N"/>
    <property type="match status" value="1"/>
</dbReference>
<dbReference type="InterPro" id="IPR019734">
    <property type="entry name" value="TPR_rpt"/>
</dbReference>
<keyword evidence="11" id="KW-1185">Reference proteome</keyword>
<feature type="compositionally biased region" description="Polar residues" evidence="8">
    <location>
        <begin position="1418"/>
        <end position="1430"/>
    </location>
</feature>
<feature type="compositionally biased region" description="Basic residues" evidence="8">
    <location>
        <begin position="1"/>
        <end position="10"/>
    </location>
</feature>
<dbReference type="InterPro" id="IPR027523">
    <property type="entry name" value="CLU_prot"/>
</dbReference>
<keyword evidence="5 7" id="KW-0802">TPR repeat</keyword>
<dbReference type="PROSITE" id="PS50005">
    <property type="entry name" value="TPR"/>
    <property type="match status" value="1"/>
</dbReference>
<keyword evidence="4" id="KW-0677">Repeat</keyword>
<dbReference type="InterPro" id="IPR025697">
    <property type="entry name" value="CLU_dom"/>
</dbReference>
<dbReference type="Pfam" id="PF12807">
    <property type="entry name" value="eIF3_p135"/>
    <property type="match status" value="1"/>
</dbReference>
<feature type="compositionally biased region" description="Basic and acidic residues" evidence="8">
    <location>
        <begin position="1374"/>
        <end position="1390"/>
    </location>
</feature>
<sequence length="1725" mass="189921">MAPKAGRGKGRGGGGKGDKRKKEEKVVPSVVDVTVVTPYESQVTLKGISTDRVLDVRKLLGSNVETCHLTNYSLSHVARGQRLEDGVEIVALKPCTLRIVEEEYGTEAQAVAHVRRLLDIVACTTAFAKPRDGAAKHKSSKHGRPATPPSPPAPASAGANGGGCTGEGAPPISEAHDMAAIRPPPKLGEFYDFFSFAHITPPVHFIRRKEANGASQEGDYFEIEVKVCNGKLLHVVASVKGFYLAGRPHNVSRSLVDLLQQLSNAFANAYEALMKAFVDHNKFGNLPYGFRANTWLIPPIYVDPATKCPALPVEDENWGGDGGGTGRDGKYDRRRWSKDFSILARMPCKTEEERVIRDRKAFLLHNLFVDTAIFRAASTIRRLINQSMNSTGAHSDMHGSNIFEERVGDMHITVKKDGADASLKLEDKVDGVAFCPTGAMDITQRNILKGLTSDESVVVKDSSMLGVVIVKHCGYTATVKVSEHAKDSNDVKQTYDTSGNFGGVLNIDVHDHPDGGSNALNVNSLRIPLPRIINPETAVGNQYPSPKSHASNPARKLARTVIEDSLRKLDSMPNKNPRIIRWELGSSWLQHLQKKDSPTSEDGKGNKIKADKEPAVKGLGKHFEQLRKIKKKECNIEGSGSEKEESNSNCSPMNGMPESDNIAVDETIKGADISKLMSEDAFFRLKSLGAGLHEKSLEELTEMAHNFYDDTALPKLVSDFASLELSPVDGRTMTDFMHTRGLNMSSLGCVVELAEKLPHIQSICIHEMVIRSFKHIIRAVIAAVDDMQTMSAAIAETLNILLGSPRLENGADTDAHIEHNLRLKWVESFLSKRFCWQLKDEFAHLRKFIILRGLCSKVGLELVARDYNMNSPNPFDKSDIISIVPVCKHVVYSSIDGRNLLESSKMALDKGKLDDAVSYGTKALSKIIAVCGPYHRLTANAYSLLAVVLYHTGDFNQATIYQQKALDINERELGLDHPETMKSYGDLSVFYYRLQHIEMALKYVNRALYLLQFSCGLSHPNSAATYINVAMMEEGMGNVHVALRYLHEALKCNKRLLGADHIQTAASYHAIAIALSMMDAYSLSVQHEQTTLQILQEKLGQDDLRTQDAAAWLEYFESKALEQQEAARRGMPKPDSSIASKGHLSVSDLLDFISPDQERKERDLQRKCRRAKNNIRAQHGESVEEKENFQRDSESPLEATKDGFQEEKLDMHPPVVLEENYAAHDEQKHSEVLSPEEYSDEGWQAASLRGRSANVRKKSSRRKPALTKLVVDRFEDGHTGSVYRSGFKQQTKGDKEDAASAPSQLSFGSFLKTDKVNGDTNIVEEKSCNTTAKPEQPERHAKSTGINRPTSIASKFVSYKDVAVSPPGTVLKPILEKKEAKEKENRHDADLTLSSEEEDRKFTEKEKEKPSDDSSKDVLSSQPDGISHQETPPDSNSDDSPSELKKASGSKLSASAPPFNPGSLLSMSHPYSTVAIYDASAVLQAIPSQAMQILPHAIDTRVPRGPRSTLYYRTGHSFQRKQGYTHSQSTIVRGSHSPTTMNPHAAEFVPGKTVQQSDVADREPGPANPVTNSDKDVVSQTTDEVKAETSTAEKAGQVEKVVSGKGKENRGKDVVRNSYKTELARQILLSFIVKSVHDSLGSAAAVPDRKPSGSDEASNEQSSNISKNASGRQDSDKQQKAMEVPKGLKDTEGFTVVSKRRRRPQPFMNPINGLYSQQSICTSVS</sequence>
<evidence type="ECO:0000256" key="8">
    <source>
        <dbReference type="SAM" id="MobiDB-lite"/>
    </source>
</evidence>
<dbReference type="PANTHER" id="PTHR12601:SF45">
    <property type="entry name" value="PROTEIN REDUCED CHLOROPLAST COVERAGE 3"/>
    <property type="match status" value="1"/>
</dbReference>
<evidence type="ECO:0000256" key="2">
    <source>
        <dbReference type="ARBA" id="ARBA00004514"/>
    </source>
</evidence>